<evidence type="ECO:0000313" key="7">
    <source>
        <dbReference type="EMBL" id="GAA2003754.1"/>
    </source>
</evidence>
<evidence type="ECO:0000313" key="8">
    <source>
        <dbReference type="Proteomes" id="UP001500755"/>
    </source>
</evidence>
<reference evidence="8" key="1">
    <citation type="journal article" date="2019" name="Int. J. Syst. Evol. Microbiol.">
        <title>The Global Catalogue of Microorganisms (GCM) 10K type strain sequencing project: providing services to taxonomists for standard genome sequencing and annotation.</title>
        <authorList>
            <consortium name="The Broad Institute Genomics Platform"/>
            <consortium name="The Broad Institute Genome Sequencing Center for Infectious Disease"/>
            <person name="Wu L."/>
            <person name="Ma J."/>
        </authorList>
    </citation>
    <scope>NUCLEOTIDE SEQUENCE [LARGE SCALE GENOMIC DNA]</scope>
    <source>
        <strain evidence="8">JCM 14546</strain>
    </source>
</reference>
<evidence type="ECO:0000256" key="5">
    <source>
        <dbReference type="ARBA" id="ARBA00023136"/>
    </source>
</evidence>
<feature type="transmembrane region" description="Helical" evidence="6">
    <location>
        <begin position="167"/>
        <end position="189"/>
    </location>
</feature>
<dbReference type="Proteomes" id="UP001500755">
    <property type="component" value="Unassembled WGS sequence"/>
</dbReference>
<sequence length="191" mass="20389">MFVSAGLLVSVLGAFLAWTLMAAEILQVAAQDGDMPRFLAPIDDRGVPAPALLISTLLVQAMLVLTMFSADAFDFALEFCAALSLIPYFFSAAYAVRIASGRDGGRDGASRGHLVIAVLATVYTVFLLFAAGWELLLLSLVVYALSTVLFVMTRREKQQRTFTPRELLVVVLVCLGAVAGIVGLAIGFITL</sequence>
<dbReference type="Gene3D" id="1.20.1740.10">
    <property type="entry name" value="Amino acid/polyamine transporter I"/>
    <property type="match status" value="1"/>
</dbReference>
<accession>A0ABP5ES37</accession>
<comment type="caution">
    <text evidence="7">The sequence shown here is derived from an EMBL/GenBank/DDBJ whole genome shotgun (WGS) entry which is preliminary data.</text>
</comment>
<keyword evidence="2" id="KW-1003">Cell membrane</keyword>
<keyword evidence="8" id="KW-1185">Reference proteome</keyword>
<evidence type="ECO:0000256" key="6">
    <source>
        <dbReference type="SAM" id="Phobius"/>
    </source>
</evidence>
<protein>
    <recommendedName>
        <fullName evidence="9">Amino acid permease</fullName>
    </recommendedName>
</protein>
<dbReference type="InterPro" id="IPR050367">
    <property type="entry name" value="APC_superfamily"/>
</dbReference>
<proteinExistence type="predicted"/>
<keyword evidence="5 6" id="KW-0472">Membrane</keyword>
<dbReference type="PANTHER" id="PTHR42770:SF4">
    <property type="entry name" value="ARGININE_ORNITHINE ANTIPORTER-RELATED"/>
    <property type="match status" value="1"/>
</dbReference>
<gene>
    <name evidence="7" type="ORF">GCM10009755_11110</name>
</gene>
<dbReference type="PANTHER" id="PTHR42770">
    <property type="entry name" value="AMINO ACID TRANSPORTER-RELATED"/>
    <property type="match status" value="1"/>
</dbReference>
<dbReference type="Pfam" id="PF13520">
    <property type="entry name" value="AA_permease_2"/>
    <property type="match status" value="1"/>
</dbReference>
<dbReference type="EMBL" id="BAAANO010000010">
    <property type="protein sequence ID" value="GAA2003754.1"/>
    <property type="molecule type" value="Genomic_DNA"/>
</dbReference>
<organism evidence="7 8">
    <name type="scientific">Brevibacterium samyangense</name>
    <dbReference type="NCBI Taxonomy" id="366888"/>
    <lineage>
        <taxon>Bacteria</taxon>
        <taxon>Bacillati</taxon>
        <taxon>Actinomycetota</taxon>
        <taxon>Actinomycetes</taxon>
        <taxon>Micrococcales</taxon>
        <taxon>Brevibacteriaceae</taxon>
        <taxon>Brevibacterium</taxon>
    </lineage>
</organism>
<keyword evidence="3 6" id="KW-0812">Transmembrane</keyword>
<comment type="subcellular location">
    <subcellularLocation>
        <location evidence="1">Cell membrane</location>
        <topology evidence="1">Multi-pass membrane protein</topology>
    </subcellularLocation>
</comment>
<dbReference type="InterPro" id="IPR002293">
    <property type="entry name" value="AA/rel_permease1"/>
</dbReference>
<feature type="transmembrane region" description="Helical" evidence="6">
    <location>
        <begin position="75"/>
        <end position="96"/>
    </location>
</feature>
<feature type="transmembrane region" description="Helical" evidence="6">
    <location>
        <begin position="46"/>
        <end position="68"/>
    </location>
</feature>
<evidence type="ECO:0000256" key="2">
    <source>
        <dbReference type="ARBA" id="ARBA00022475"/>
    </source>
</evidence>
<name>A0ABP5ES37_9MICO</name>
<keyword evidence="4 6" id="KW-1133">Transmembrane helix</keyword>
<evidence type="ECO:0000256" key="1">
    <source>
        <dbReference type="ARBA" id="ARBA00004651"/>
    </source>
</evidence>
<evidence type="ECO:0000256" key="3">
    <source>
        <dbReference type="ARBA" id="ARBA00022692"/>
    </source>
</evidence>
<evidence type="ECO:0008006" key="9">
    <source>
        <dbReference type="Google" id="ProtNLM"/>
    </source>
</evidence>
<feature type="transmembrane region" description="Helical" evidence="6">
    <location>
        <begin position="116"/>
        <end position="146"/>
    </location>
</feature>
<evidence type="ECO:0000256" key="4">
    <source>
        <dbReference type="ARBA" id="ARBA00022989"/>
    </source>
</evidence>